<dbReference type="PANTHER" id="PTHR43333:SF1">
    <property type="entry name" value="D-ISOMER SPECIFIC 2-HYDROXYACID DEHYDROGENASE NAD-BINDING DOMAIN-CONTAINING PROTEIN"/>
    <property type="match status" value="1"/>
</dbReference>
<name>A0ABZ2L4Z5_9BACT</name>
<dbReference type="SUPFAM" id="SSF51735">
    <property type="entry name" value="NAD(P)-binding Rossmann-fold domains"/>
    <property type="match status" value="1"/>
</dbReference>
<gene>
    <name evidence="4" type="ORF">LVJ94_50115</name>
</gene>
<dbReference type="Pfam" id="PF02826">
    <property type="entry name" value="2-Hacid_dh_C"/>
    <property type="match status" value="1"/>
</dbReference>
<reference evidence="4" key="1">
    <citation type="submission" date="2021-12" db="EMBL/GenBank/DDBJ databases">
        <title>Discovery of the Pendulisporaceae a myxobacterial family with distinct sporulation behavior and unique specialized metabolism.</title>
        <authorList>
            <person name="Garcia R."/>
            <person name="Popoff A."/>
            <person name="Bader C.D."/>
            <person name="Loehr J."/>
            <person name="Walesch S."/>
            <person name="Walt C."/>
            <person name="Boldt J."/>
            <person name="Bunk B."/>
            <person name="Haeckl F.J.F.P.J."/>
            <person name="Gunesch A.P."/>
            <person name="Birkelbach J."/>
            <person name="Nuebel U."/>
            <person name="Pietschmann T."/>
            <person name="Bach T."/>
            <person name="Mueller R."/>
        </authorList>
    </citation>
    <scope>NUCLEOTIDE SEQUENCE</scope>
    <source>
        <strain evidence="4">MSr11367</strain>
    </source>
</reference>
<dbReference type="EMBL" id="CP089983">
    <property type="protein sequence ID" value="WXB05038.1"/>
    <property type="molecule type" value="Genomic_DNA"/>
</dbReference>
<dbReference type="InterPro" id="IPR036291">
    <property type="entry name" value="NAD(P)-bd_dom_sf"/>
</dbReference>
<dbReference type="CDD" id="cd12164">
    <property type="entry name" value="GDH_like_2"/>
    <property type="match status" value="1"/>
</dbReference>
<evidence type="ECO:0000256" key="2">
    <source>
        <dbReference type="ARBA" id="ARBA00023027"/>
    </source>
</evidence>
<dbReference type="SUPFAM" id="SSF52283">
    <property type="entry name" value="Formate/glycerate dehydrogenase catalytic domain-like"/>
    <property type="match status" value="1"/>
</dbReference>
<dbReference type="InterPro" id="IPR029753">
    <property type="entry name" value="D-isomer_DH_CS"/>
</dbReference>
<dbReference type="InterPro" id="IPR006140">
    <property type="entry name" value="D-isomer_DH_NAD-bd"/>
</dbReference>
<evidence type="ECO:0000256" key="1">
    <source>
        <dbReference type="ARBA" id="ARBA00023002"/>
    </source>
</evidence>
<evidence type="ECO:0000313" key="4">
    <source>
        <dbReference type="EMBL" id="WXB05038.1"/>
    </source>
</evidence>
<evidence type="ECO:0000313" key="5">
    <source>
        <dbReference type="Proteomes" id="UP001374803"/>
    </source>
</evidence>
<keyword evidence="5" id="KW-1185">Reference proteome</keyword>
<keyword evidence="1" id="KW-0560">Oxidoreductase</keyword>
<evidence type="ECO:0000259" key="3">
    <source>
        <dbReference type="Pfam" id="PF02826"/>
    </source>
</evidence>
<dbReference type="Gene3D" id="3.40.50.720">
    <property type="entry name" value="NAD(P)-binding Rossmann-like Domain"/>
    <property type="match status" value="2"/>
</dbReference>
<proteinExistence type="predicted"/>
<feature type="domain" description="D-isomer specific 2-hydroxyacid dehydrogenase NAD-binding" evidence="3">
    <location>
        <begin position="100"/>
        <end position="273"/>
    </location>
</feature>
<accession>A0ABZ2L4Z5</accession>
<dbReference type="Proteomes" id="UP001374803">
    <property type="component" value="Chromosome"/>
</dbReference>
<dbReference type="RefSeq" id="WP_394834681.1">
    <property type="nucleotide sequence ID" value="NZ_CP089929.1"/>
</dbReference>
<dbReference type="PANTHER" id="PTHR43333">
    <property type="entry name" value="2-HACID_DH_C DOMAIN-CONTAINING PROTEIN"/>
    <property type="match status" value="1"/>
</dbReference>
<protein>
    <submittedName>
        <fullName evidence="4">Glyoxylate/hydroxypyruvate reductase A</fullName>
    </submittedName>
</protein>
<dbReference type="PROSITE" id="PS00671">
    <property type="entry name" value="D_2_HYDROXYACID_DH_3"/>
    <property type="match status" value="1"/>
</dbReference>
<sequence>MSIALFERVSLATVQRILVAGLPGERIEVAADAADPTDVDIAVVGAPTRGALARFSNLRLIVSLWAGVDHLVADPTRPKDAIITRLVDENLTTTMVEAALAHVLAAHRQHDVYRRAQGDQHWSPQPQSYAPARTVAVLGVGTLGTAVAQAIARVGFRVVAWNRSPREVEGIVVRSGTEGLPAVLREADILVNLLALTPETHGILRKETLSLLPEGAVVINLARGAHLVEADLFELLDRGHLRHAVLDVHATEPLPREHPAWRHPRIDVFPHVAAQTDPASAAQRAVETILAFRAGLPLPNAL</sequence>
<keyword evidence="2" id="KW-0520">NAD</keyword>
<organism evidence="4 5">
    <name type="scientific">Pendulispora rubella</name>
    <dbReference type="NCBI Taxonomy" id="2741070"/>
    <lineage>
        <taxon>Bacteria</taxon>
        <taxon>Pseudomonadati</taxon>
        <taxon>Myxococcota</taxon>
        <taxon>Myxococcia</taxon>
        <taxon>Myxococcales</taxon>
        <taxon>Sorangiineae</taxon>
        <taxon>Pendulisporaceae</taxon>
        <taxon>Pendulispora</taxon>
    </lineage>
</organism>